<feature type="domain" description="SMODS and SLOG-associating 2TM effector" evidence="3">
    <location>
        <begin position="38"/>
        <end position="146"/>
    </location>
</feature>
<evidence type="ECO:0000256" key="2">
    <source>
        <dbReference type="SAM" id="Phobius"/>
    </source>
</evidence>
<proteinExistence type="predicted"/>
<dbReference type="Pfam" id="PF18183">
    <property type="entry name" value="SLATT_2"/>
    <property type="match status" value="1"/>
</dbReference>
<feature type="region of interest" description="Disordered" evidence="1">
    <location>
        <begin position="1"/>
        <end position="25"/>
    </location>
</feature>
<evidence type="ECO:0000259" key="3">
    <source>
        <dbReference type="Pfam" id="PF18183"/>
    </source>
</evidence>
<sequence>MSTANGAAGGFRQPAPDSPRNFTGPPLPRIREDAATYQGLAAVFSWAEASAEAAIRWYLWRKTSRSRWSKACRGLAILFGVGGGLVPLLHAANAGMPAPEWGFVLLASAGGFLLADRLFGFSSSWMRFMHTQAVLQSELNEIRVSYLAWLSRNAGHDTPPPDQVEEFFHLVEALVAATARAVVQETSMWADDLLAQLEQTAAGLVLPAPTARSTLEGSISPAHRQQAPTRPTGT</sequence>
<dbReference type="EMBL" id="JAEVHM010000002">
    <property type="protein sequence ID" value="MBM0230579.1"/>
    <property type="molecule type" value="Genomic_DNA"/>
</dbReference>
<dbReference type="NCBIfam" id="NF033633">
    <property type="entry name" value="SLATT_2"/>
    <property type="match status" value="1"/>
</dbReference>
<organism evidence="4 5">
    <name type="scientific">Micromonospora parastrephiae</name>
    <dbReference type="NCBI Taxonomy" id="2806101"/>
    <lineage>
        <taxon>Bacteria</taxon>
        <taxon>Bacillati</taxon>
        <taxon>Actinomycetota</taxon>
        <taxon>Actinomycetes</taxon>
        <taxon>Micromonosporales</taxon>
        <taxon>Micromonosporaceae</taxon>
        <taxon>Micromonospora</taxon>
    </lineage>
</organism>
<dbReference type="InterPro" id="IPR040688">
    <property type="entry name" value="SLATT_2"/>
</dbReference>
<evidence type="ECO:0000313" key="5">
    <source>
        <dbReference type="Proteomes" id="UP000601027"/>
    </source>
</evidence>
<keyword evidence="2" id="KW-0812">Transmembrane</keyword>
<feature type="transmembrane region" description="Helical" evidence="2">
    <location>
        <begin position="71"/>
        <end position="89"/>
    </location>
</feature>
<feature type="region of interest" description="Disordered" evidence="1">
    <location>
        <begin position="214"/>
        <end position="234"/>
    </location>
</feature>
<keyword evidence="2" id="KW-1133">Transmembrane helix</keyword>
<keyword evidence="5" id="KW-1185">Reference proteome</keyword>
<evidence type="ECO:0000313" key="4">
    <source>
        <dbReference type="EMBL" id="MBM0230579.1"/>
    </source>
</evidence>
<comment type="caution">
    <text evidence="4">The sequence shown here is derived from an EMBL/GenBank/DDBJ whole genome shotgun (WGS) entry which is preliminary data.</text>
</comment>
<name>A0ABS1XMU4_9ACTN</name>
<gene>
    <name evidence="4" type="ORF">JNW91_01005</name>
</gene>
<feature type="transmembrane region" description="Helical" evidence="2">
    <location>
        <begin position="101"/>
        <end position="119"/>
    </location>
</feature>
<protein>
    <submittedName>
        <fullName evidence="4">SLATT domain-containing protein</fullName>
    </submittedName>
</protein>
<accession>A0ABS1XMU4</accession>
<dbReference type="Proteomes" id="UP000601027">
    <property type="component" value="Unassembled WGS sequence"/>
</dbReference>
<reference evidence="4 5" key="1">
    <citation type="submission" date="2021-01" db="EMBL/GenBank/DDBJ databases">
        <title>Draft genome sequence of Micromonospora sp. strain STR1_7.</title>
        <authorList>
            <person name="Karlyshev A."/>
            <person name="Jawad R."/>
        </authorList>
    </citation>
    <scope>NUCLEOTIDE SEQUENCE [LARGE SCALE GENOMIC DNA]</scope>
    <source>
        <strain evidence="4 5">STR1-7</strain>
    </source>
</reference>
<evidence type="ECO:0000256" key="1">
    <source>
        <dbReference type="SAM" id="MobiDB-lite"/>
    </source>
</evidence>
<dbReference type="RefSeq" id="WP_203173070.1">
    <property type="nucleotide sequence ID" value="NZ_JAEVHM010000002.1"/>
</dbReference>
<keyword evidence="2" id="KW-0472">Membrane</keyword>